<dbReference type="KEGG" id="pbz:GN234_04025"/>
<dbReference type="Proteomes" id="UP000509545">
    <property type="component" value="Chromosome"/>
</dbReference>
<dbReference type="AlphaFoldDB" id="A0A6N1CP53"/>
<dbReference type="Gene3D" id="2.30.140.50">
    <property type="entry name" value="Protein of unknown function DUF2790"/>
    <property type="match status" value="1"/>
</dbReference>
<dbReference type="RefSeq" id="WP_109755380.1">
    <property type="nucleotide sequence ID" value="NZ_CP048810.1"/>
</dbReference>
<keyword evidence="3" id="KW-1185">Reference proteome</keyword>
<gene>
    <name evidence="2" type="ORF">GN234_04025</name>
</gene>
<sequence>MNIRRLVAASSLVLLTGISVMAQADNAGQPTPYRYGMPLEIKKVVSLKEPSTPYCKVVTAQMVYIDKTGQTRDVSYRKLSDSCSYQN</sequence>
<keyword evidence="1" id="KW-0732">Signal</keyword>
<proteinExistence type="predicted"/>
<organism evidence="2 3">
    <name type="scientific">Pseudomonas bijieensis</name>
    <dbReference type="NCBI Taxonomy" id="2681983"/>
    <lineage>
        <taxon>Bacteria</taxon>
        <taxon>Pseudomonadati</taxon>
        <taxon>Pseudomonadota</taxon>
        <taxon>Gammaproteobacteria</taxon>
        <taxon>Pseudomonadales</taxon>
        <taxon>Pseudomonadaceae</taxon>
        <taxon>Pseudomonas</taxon>
    </lineage>
</organism>
<name>A0A6N1CP53_9PSED</name>
<feature type="signal peptide" evidence="1">
    <location>
        <begin position="1"/>
        <end position="24"/>
    </location>
</feature>
<dbReference type="EMBL" id="CP048810">
    <property type="protein sequence ID" value="QKS81161.1"/>
    <property type="molecule type" value="Genomic_DNA"/>
</dbReference>
<accession>A0A6N1CP53</accession>
<evidence type="ECO:0000313" key="2">
    <source>
        <dbReference type="EMBL" id="QKS81161.1"/>
    </source>
</evidence>
<protein>
    <submittedName>
        <fullName evidence="2">DUF2790 domain-containing protein</fullName>
    </submittedName>
</protein>
<reference evidence="2 3" key="1">
    <citation type="submission" date="2020-02" db="EMBL/GenBank/DDBJ databases">
        <authorList>
            <person name="Liang J."/>
        </authorList>
    </citation>
    <scope>NUCLEOTIDE SEQUENCE [LARGE SCALE GENOMIC DNA]</scope>
    <source>
        <strain evidence="2 3">L22-9</strain>
    </source>
</reference>
<evidence type="ECO:0000256" key="1">
    <source>
        <dbReference type="SAM" id="SignalP"/>
    </source>
</evidence>
<feature type="chain" id="PRO_5026962822" evidence="1">
    <location>
        <begin position="25"/>
        <end position="87"/>
    </location>
</feature>
<evidence type="ECO:0000313" key="3">
    <source>
        <dbReference type="Proteomes" id="UP000509545"/>
    </source>
</evidence>
<dbReference type="Pfam" id="PF10976">
    <property type="entry name" value="DUF2790"/>
    <property type="match status" value="1"/>
</dbReference>
<dbReference type="InterPro" id="IPR021245">
    <property type="entry name" value="DUF2790"/>
</dbReference>